<sequence>MLYRLLALTIDQTILTPSGKITKETREAIQYAKSKGIHVTLVTGRSYAAARRVAKSLQIEEELITQHGAYIGRESDISYIRKLEEEMTFDIVTFLQNFNIQLRLADEKNAVMTKGKLPESILGKTVWQNDSRFMSGNQYVQNVGDYLAENRMSPCKIDAVFEQEREVADVKSALEGMFNEIHVIRSAPKRLEIVAQHVSKLNGLIRLSDKLGFKREQIVVIGSGLDDIPMLQWAGQGVAMGHASNEVKASANWITRSHQQNGVSYVVMEVFRKQQPIEFLERINIIQ</sequence>
<dbReference type="Pfam" id="PF08282">
    <property type="entry name" value="Hydrolase_3"/>
    <property type="match status" value="1"/>
</dbReference>
<dbReference type="PANTHER" id="PTHR10000">
    <property type="entry name" value="PHOSPHOSERINE PHOSPHATASE"/>
    <property type="match status" value="1"/>
</dbReference>
<name>A0A147KAX3_9BACI</name>
<evidence type="ECO:0000313" key="2">
    <source>
        <dbReference type="Proteomes" id="UP000074108"/>
    </source>
</evidence>
<dbReference type="STRING" id="1150625.Q75_04000"/>
<dbReference type="NCBIfam" id="TIGR00099">
    <property type="entry name" value="Cof-subfamily"/>
    <property type="match status" value="1"/>
</dbReference>
<accession>A0A147KAX3</accession>
<proteinExistence type="predicted"/>
<comment type="caution">
    <text evidence="1">The sequence shown here is derived from an EMBL/GenBank/DDBJ whole genome shotgun (WGS) entry which is preliminary data.</text>
</comment>
<dbReference type="Proteomes" id="UP000074108">
    <property type="component" value="Unassembled WGS sequence"/>
</dbReference>
<dbReference type="AlphaFoldDB" id="A0A147KAX3"/>
<evidence type="ECO:0000313" key="1">
    <source>
        <dbReference type="EMBL" id="KUP07928.1"/>
    </source>
</evidence>
<dbReference type="GO" id="GO:0005829">
    <property type="term" value="C:cytosol"/>
    <property type="evidence" value="ECO:0007669"/>
    <property type="project" value="TreeGrafter"/>
</dbReference>
<dbReference type="CDD" id="cd07516">
    <property type="entry name" value="HAD_Pase"/>
    <property type="match status" value="1"/>
</dbReference>
<dbReference type="GO" id="GO:0000287">
    <property type="term" value="F:magnesium ion binding"/>
    <property type="evidence" value="ECO:0007669"/>
    <property type="project" value="TreeGrafter"/>
</dbReference>
<dbReference type="PATRIC" id="fig|1150625.3.peg.835"/>
<organism evidence="1 2">
    <name type="scientific">Bacillus coahuilensis p1.1.43</name>
    <dbReference type="NCBI Taxonomy" id="1150625"/>
    <lineage>
        <taxon>Bacteria</taxon>
        <taxon>Bacillati</taxon>
        <taxon>Bacillota</taxon>
        <taxon>Bacilli</taxon>
        <taxon>Bacillales</taxon>
        <taxon>Bacillaceae</taxon>
        <taxon>Bacillus</taxon>
    </lineage>
</organism>
<dbReference type="NCBIfam" id="TIGR01484">
    <property type="entry name" value="HAD-SF-IIB"/>
    <property type="match status" value="1"/>
</dbReference>
<dbReference type="GO" id="GO:0016791">
    <property type="term" value="F:phosphatase activity"/>
    <property type="evidence" value="ECO:0007669"/>
    <property type="project" value="TreeGrafter"/>
</dbReference>
<dbReference type="OrthoDB" id="9790031at2"/>
<dbReference type="Gene3D" id="3.30.1240.10">
    <property type="match status" value="1"/>
</dbReference>
<dbReference type="EMBL" id="LDYG01000019">
    <property type="protein sequence ID" value="KUP07928.1"/>
    <property type="molecule type" value="Genomic_DNA"/>
</dbReference>
<protein>
    <recommendedName>
        <fullName evidence="3">Haloacid dehalogenase</fullName>
    </recommendedName>
</protein>
<evidence type="ECO:0008006" key="3">
    <source>
        <dbReference type="Google" id="ProtNLM"/>
    </source>
</evidence>
<dbReference type="InterPro" id="IPR023214">
    <property type="entry name" value="HAD_sf"/>
</dbReference>
<dbReference type="Gene3D" id="3.40.50.1000">
    <property type="entry name" value="HAD superfamily/HAD-like"/>
    <property type="match status" value="1"/>
</dbReference>
<keyword evidence="2" id="KW-1185">Reference proteome</keyword>
<dbReference type="InterPro" id="IPR006379">
    <property type="entry name" value="HAD-SF_hydro_IIB"/>
</dbReference>
<dbReference type="InterPro" id="IPR036412">
    <property type="entry name" value="HAD-like_sf"/>
</dbReference>
<reference evidence="1 2" key="1">
    <citation type="journal article" date="2016" name="Front. Microbiol.">
        <title>Microevolution Analysis of Bacillus coahuilensis Unveils Differences in Phosphorus Acquisition Strategies and Their Regulation.</title>
        <authorList>
            <person name="Gomez-Lunar Z."/>
            <person name="Hernandez-Gonzalez I."/>
            <person name="Rodriguez-Torres M.D."/>
            <person name="Souza V."/>
            <person name="Olmedo-Alvarez G."/>
        </authorList>
    </citation>
    <scope>NUCLEOTIDE SEQUENCE [LARGE SCALE GENOMIC DNA]</scope>
    <source>
        <strain evidence="2">p1.1.43</strain>
    </source>
</reference>
<dbReference type="InterPro" id="IPR000150">
    <property type="entry name" value="Cof"/>
</dbReference>
<gene>
    <name evidence="1" type="ORF">Q75_04000</name>
</gene>
<dbReference type="SUPFAM" id="SSF56784">
    <property type="entry name" value="HAD-like"/>
    <property type="match status" value="1"/>
</dbReference>
<dbReference type="PANTHER" id="PTHR10000:SF50">
    <property type="entry name" value="STRESS RESPONSE PROTEIN YHAX"/>
    <property type="match status" value="1"/>
</dbReference>
<dbReference type="RefSeq" id="WP_010171336.1">
    <property type="nucleotide sequence ID" value="NZ_LDYG01000019.1"/>
</dbReference>